<keyword evidence="11" id="KW-1185">Reference proteome</keyword>
<comment type="caution">
    <text evidence="10">The sequence shown here is derived from an EMBL/GenBank/DDBJ whole genome shotgun (WGS) entry which is preliminary data.</text>
</comment>
<dbReference type="InterPro" id="IPR038501">
    <property type="entry name" value="Spore_GerAC_C_sf"/>
</dbReference>
<dbReference type="Proteomes" id="UP000037109">
    <property type="component" value="Unassembled WGS sequence"/>
</dbReference>
<evidence type="ECO:0000256" key="3">
    <source>
        <dbReference type="ARBA" id="ARBA00022544"/>
    </source>
</evidence>
<dbReference type="NCBIfam" id="TIGR02887">
    <property type="entry name" value="spore_ger_x_C"/>
    <property type="match status" value="1"/>
</dbReference>
<accession>A0A0M0GEB5</accession>
<keyword evidence="4" id="KW-0732">Signal</keyword>
<proteinExistence type="inferred from homology"/>
<evidence type="ECO:0000256" key="6">
    <source>
        <dbReference type="ARBA" id="ARBA00023139"/>
    </source>
</evidence>
<gene>
    <name evidence="10" type="ORF">AF332_14050</name>
</gene>
<dbReference type="PANTHER" id="PTHR35789">
    <property type="entry name" value="SPORE GERMINATION PROTEIN B3"/>
    <property type="match status" value="1"/>
</dbReference>
<dbReference type="GO" id="GO:0009847">
    <property type="term" value="P:spore germination"/>
    <property type="evidence" value="ECO:0007669"/>
    <property type="project" value="InterPro"/>
</dbReference>
<evidence type="ECO:0000313" key="10">
    <source>
        <dbReference type="EMBL" id="KON87837.1"/>
    </source>
</evidence>
<dbReference type="GO" id="GO:0016020">
    <property type="term" value="C:membrane"/>
    <property type="evidence" value="ECO:0007669"/>
    <property type="project" value="UniProtKB-SubCell"/>
</dbReference>
<dbReference type="EMBL" id="LGUF01000007">
    <property type="protein sequence ID" value="KON87837.1"/>
    <property type="molecule type" value="Genomic_DNA"/>
</dbReference>
<comment type="similarity">
    <text evidence="2">Belongs to the GerABKC lipoprotein family.</text>
</comment>
<evidence type="ECO:0000256" key="5">
    <source>
        <dbReference type="ARBA" id="ARBA00023136"/>
    </source>
</evidence>
<protein>
    <submittedName>
        <fullName evidence="10">Uncharacterized protein</fullName>
    </submittedName>
</protein>
<dbReference type="Gene3D" id="3.30.300.210">
    <property type="entry name" value="Nutrient germinant receptor protein C, domain 3"/>
    <property type="match status" value="1"/>
</dbReference>
<dbReference type="InterPro" id="IPR057336">
    <property type="entry name" value="GerAC_N"/>
</dbReference>
<comment type="subcellular location">
    <subcellularLocation>
        <location evidence="1">Membrane</location>
        <topology evidence="1">Lipid-anchor</topology>
    </subcellularLocation>
</comment>
<evidence type="ECO:0000256" key="7">
    <source>
        <dbReference type="ARBA" id="ARBA00023288"/>
    </source>
</evidence>
<evidence type="ECO:0000256" key="1">
    <source>
        <dbReference type="ARBA" id="ARBA00004635"/>
    </source>
</evidence>
<organism evidence="10 11">
    <name type="scientific">Sporosarcina globispora</name>
    <name type="common">Bacillus globisporus</name>
    <dbReference type="NCBI Taxonomy" id="1459"/>
    <lineage>
        <taxon>Bacteria</taxon>
        <taxon>Bacillati</taxon>
        <taxon>Bacillota</taxon>
        <taxon>Bacilli</taxon>
        <taxon>Bacillales</taxon>
        <taxon>Caryophanaceae</taxon>
        <taxon>Sporosarcina</taxon>
    </lineage>
</organism>
<sequence length="383" mass="44051">MTTYLFRVLSYSGIILIILFQAGCTDIKETQDMNYATAIGVDFKDEKFHCYIQLVDLTKVAKTEGPNPGPAKMWVSEAEGDTFIDAFFDIYRTSQERFIWAHVTAIVMSESAIEQGEKAVIDGLTRYHEFRLTPWVYGTRDPIKDILSTPGFYGQTSLNTILHHPMSTFHQSSQYKPLQFFKYTRQLYEPNFTAYLPSLSINDTQWEEGKKPEPKLTINGAFFVHNQHFKGFYPEGDLKGLRWLLPKMERIEMLIPNEAGREFLAVLANPKVTYKVNGSKIDVQVETKGSLSNRETNKTTNLKKMKKMTESAIKKEIQELYELGLAENIDFLNLKHVQYQKNGKLINRNKHQGQVELNSIKVNVKFIHSGALKNRLIELDSQK</sequence>
<dbReference type="Pfam" id="PF05504">
    <property type="entry name" value="Spore_GerAC"/>
    <property type="match status" value="1"/>
</dbReference>
<evidence type="ECO:0000256" key="2">
    <source>
        <dbReference type="ARBA" id="ARBA00007886"/>
    </source>
</evidence>
<keyword evidence="5" id="KW-0472">Membrane</keyword>
<keyword evidence="6" id="KW-0564">Palmitate</keyword>
<evidence type="ECO:0000259" key="9">
    <source>
        <dbReference type="Pfam" id="PF25198"/>
    </source>
</evidence>
<reference evidence="11" key="1">
    <citation type="submission" date="2015-07" db="EMBL/GenBank/DDBJ databases">
        <title>Fjat-10036 dsm4.</title>
        <authorList>
            <person name="Liu B."/>
            <person name="Wang J."/>
            <person name="Zhu Y."/>
            <person name="Liu G."/>
            <person name="Chen Q."/>
            <person name="Chen Z."/>
            <person name="Lan J."/>
            <person name="Che J."/>
            <person name="Ge C."/>
            <person name="Shi H."/>
            <person name="Pan Z."/>
            <person name="Liu X."/>
        </authorList>
    </citation>
    <scope>NUCLEOTIDE SEQUENCE [LARGE SCALE GENOMIC DNA]</scope>
    <source>
        <strain evidence="11">DSM 4</strain>
    </source>
</reference>
<evidence type="ECO:0000259" key="8">
    <source>
        <dbReference type="Pfam" id="PF05504"/>
    </source>
</evidence>
<dbReference type="OrthoDB" id="2380468at2"/>
<dbReference type="InterPro" id="IPR008844">
    <property type="entry name" value="Spore_GerAC-like"/>
</dbReference>
<dbReference type="Pfam" id="PF25198">
    <property type="entry name" value="Spore_GerAC_N"/>
    <property type="match status" value="1"/>
</dbReference>
<evidence type="ECO:0000313" key="11">
    <source>
        <dbReference type="Proteomes" id="UP000037109"/>
    </source>
</evidence>
<feature type="domain" description="Spore germination GerAC-like C-terminal" evidence="8">
    <location>
        <begin position="220"/>
        <end position="365"/>
    </location>
</feature>
<dbReference type="PANTHER" id="PTHR35789:SF1">
    <property type="entry name" value="SPORE GERMINATION PROTEIN B3"/>
    <property type="match status" value="1"/>
</dbReference>
<dbReference type="InterPro" id="IPR046953">
    <property type="entry name" value="Spore_GerAC-like_C"/>
</dbReference>
<dbReference type="AlphaFoldDB" id="A0A0M0GEB5"/>
<evidence type="ECO:0000256" key="4">
    <source>
        <dbReference type="ARBA" id="ARBA00022729"/>
    </source>
</evidence>
<dbReference type="RefSeq" id="WP_053435191.1">
    <property type="nucleotide sequence ID" value="NZ_LGUF01000007.1"/>
</dbReference>
<keyword evidence="3" id="KW-0309">Germination</keyword>
<keyword evidence="7" id="KW-0449">Lipoprotein</keyword>
<dbReference type="STRING" id="1459.AF332_14050"/>
<dbReference type="PATRIC" id="fig|1459.3.peg.3037"/>
<name>A0A0M0GEB5_SPOGL</name>
<feature type="domain" description="Spore germination protein N-terminal" evidence="9">
    <location>
        <begin position="26"/>
        <end position="200"/>
    </location>
</feature>